<dbReference type="RefSeq" id="WP_084260965.1">
    <property type="nucleotide sequence ID" value="NZ_LRMV01000001.1"/>
</dbReference>
<accession>A0A1C5J9H9</accession>
<gene>
    <name evidence="1" type="ORF">GA0070623_3259</name>
</gene>
<dbReference type="OrthoDB" id="3398586at2"/>
<evidence type="ECO:0000313" key="1">
    <source>
        <dbReference type="EMBL" id="SCG67274.1"/>
    </source>
</evidence>
<reference evidence="2" key="1">
    <citation type="submission" date="2016-06" db="EMBL/GenBank/DDBJ databases">
        <authorList>
            <person name="Varghese N."/>
            <person name="Submissions Spin"/>
        </authorList>
    </citation>
    <scope>NUCLEOTIDE SEQUENCE [LARGE SCALE GENOMIC DNA]</scope>
    <source>
        <strain evidence="2">DSM 44983</strain>
    </source>
</reference>
<dbReference type="Pfam" id="PF16277">
    <property type="entry name" value="DUF4926"/>
    <property type="match status" value="1"/>
</dbReference>
<dbReference type="EMBL" id="LT607752">
    <property type="protein sequence ID" value="SCG67274.1"/>
    <property type="molecule type" value="Genomic_DNA"/>
</dbReference>
<protein>
    <recommendedName>
        <fullName evidence="3">DUF4926 domain-containing protein</fullName>
    </recommendedName>
</protein>
<dbReference type="InterPro" id="IPR032568">
    <property type="entry name" value="DUF4926"/>
</dbReference>
<keyword evidence="2" id="KW-1185">Reference proteome</keyword>
<name>A0A1C5J9H9_9ACTN</name>
<dbReference type="AlphaFoldDB" id="A0A1C5J9H9"/>
<evidence type="ECO:0008006" key="3">
    <source>
        <dbReference type="Google" id="ProtNLM"/>
    </source>
</evidence>
<dbReference type="Proteomes" id="UP000198226">
    <property type="component" value="Chromosome I"/>
</dbReference>
<proteinExistence type="predicted"/>
<organism evidence="1 2">
    <name type="scientific">Micromonospora rifamycinica</name>
    <dbReference type="NCBI Taxonomy" id="291594"/>
    <lineage>
        <taxon>Bacteria</taxon>
        <taxon>Bacillati</taxon>
        <taxon>Actinomycetota</taxon>
        <taxon>Actinomycetes</taxon>
        <taxon>Micromonosporales</taxon>
        <taxon>Micromonosporaceae</taxon>
        <taxon>Micromonospora</taxon>
    </lineage>
</organism>
<sequence length="74" mass="8478">MKLFDVVRLDSDLSEEGLLRGAEGTIIEVYEKPEPAYEVEFTDGTTAAVLPELLSPRWSARPRRGRSRPSRRRF</sequence>
<evidence type="ECO:0000313" key="2">
    <source>
        <dbReference type="Proteomes" id="UP000198226"/>
    </source>
</evidence>